<evidence type="ECO:0000256" key="1">
    <source>
        <dbReference type="ARBA" id="ARBA00003632"/>
    </source>
</evidence>
<sequence length="133" mass="15243">MIDPKTAMEKTQEESDLKPTPHPTSDHKVPDRDPPRESRHSRERSPVREELSGRGRSRSPVRTEEPMTMEEMMGFGGFGTTKNKHVQGTKSGAVKVNKRSEYRQYMNRDKGFNRALSPTRGEKKKMGNKKSKE</sequence>
<evidence type="ECO:0000259" key="9">
    <source>
        <dbReference type="Pfam" id="PF08648"/>
    </source>
</evidence>
<keyword evidence="11" id="KW-1185">Reference proteome</keyword>
<reference evidence="11" key="1">
    <citation type="submission" date="2016-05" db="EMBL/GenBank/DDBJ databases">
        <title>Comparative genomics of biotechnologically important yeasts.</title>
        <authorList>
            <consortium name="DOE Joint Genome Institute"/>
            <person name="Riley R."/>
            <person name="Haridas S."/>
            <person name="Wolfe K.H."/>
            <person name="Lopes M.R."/>
            <person name="Hittinger C.T."/>
            <person name="Goker M."/>
            <person name="Salamov A."/>
            <person name="Wisecaver J."/>
            <person name="Long T.M."/>
            <person name="Aerts A.L."/>
            <person name="Barry K."/>
            <person name="Choi C."/>
            <person name="Clum A."/>
            <person name="Coughlan A.Y."/>
            <person name="Deshpande S."/>
            <person name="Douglass A.P."/>
            <person name="Hanson S.J."/>
            <person name="Klenk H.-P."/>
            <person name="Labutti K."/>
            <person name="Lapidus A."/>
            <person name="Lindquist E."/>
            <person name="Lipzen A."/>
            <person name="Meier-Kolthoff J.P."/>
            <person name="Ohm R.A."/>
            <person name="Otillar R.P."/>
            <person name="Pangilinan J."/>
            <person name="Peng Y."/>
            <person name="Rokas A."/>
            <person name="Rosa C.A."/>
            <person name="Scheuner C."/>
            <person name="Sibirny A.A."/>
            <person name="Slot J.C."/>
            <person name="Stielow J.B."/>
            <person name="Sun H."/>
            <person name="Kurtzman C.P."/>
            <person name="Blackwell M."/>
            <person name="Grigoriev I.V."/>
            <person name="Jeffries T.W."/>
        </authorList>
    </citation>
    <scope>NUCLEOTIDE SEQUENCE [LARGE SCALE GENOMIC DNA]</scope>
    <source>
        <strain evidence="11">NRRL Y-12698</strain>
    </source>
</reference>
<dbReference type="STRING" id="984486.A0A1E3QPC7"/>
<keyword evidence="5" id="KW-0507">mRNA processing</keyword>
<feature type="compositionally biased region" description="Basic and acidic residues" evidence="8">
    <location>
        <begin position="1"/>
        <end position="53"/>
    </location>
</feature>
<dbReference type="EMBL" id="KV454432">
    <property type="protein sequence ID" value="ODQ79553.1"/>
    <property type="molecule type" value="Genomic_DNA"/>
</dbReference>
<dbReference type="Proteomes" id="UP000094336">
    <property type="component" value="Unassembled WGS sequence"/>
</dbReference>
<evidence type="ECO:0000256" key="2">
    <source>
        <dbReference type="ARBA" id="ARBA00004123"/>
    </source>
</evidence>
<protein>
    <recommendedName>
        <fullName evidence="9">U4/U6.U5 small nuclear ribonucleoprotein 27kDa protein domain-containing protein</fullName>
    </recommendedName>
</protein>
<evidence type="ECO:0000256" key="7">
    <source>
        <dbReference type="ARBA" id="ARBA00023242"/>
    </source>
</evidence>
<evidence type="ECO:0000256" key="4">
    <source>
        <dbReference type="ARBA" id="ARBA00011825"/>
    </source>
</evidence>
<evidence type="ECO:0000313" key="11">
    <source>
        <dbReference type="Proteomes" id="UP000094336"/>
    </source>
</evidence>
<comment type="subunit">
    <text evidence="4">Part of a tri-snRNP complex.</text>
</comment>
<comment type="similarity">
    <text evidence="3">Belongs to the SNUT3 family.</text>
</comment>
<evidence type="ECO:0000256" key="8">
    <source>
        <dbReference type="SAM" id="MobiDB-lite"/>
    </source>
</evidence>
<dbReference type="OrthoDB" id="21368at2759"/>
<evidence type="ECO:0000313" key="10">
    <source>
        <dbReference type="EMBL" id="ODQ79553.1"/>
    </source>
</evidence>
<gene>
    <name evidence="10" type="ORF">BABINDRAFT_161939</name>
</gene>
<dbReference type="PANTHER" id="PTHR31077:SF1">
    <property type="entry name" value="U4_U6.U5 SMALL NUCLEAR RIBONUCLEOPROTEIN 27 KDA PROTEIN"/>
    <property type="match status" value="1"/>
</dbReference>
<name>A0A1E3QPC7_9ASCO</name>
<evidence type="ECO:0000256" key="5">
    <source>
        <dbReference type="ARBA" id="ARBA00022664"/>
    </source>
</evidence>
<evidence type="ECO:0000256" key="6">
    <source>
        <dbReference type="ARBA" id="ARBA00023187"/>
    </source>
</evidence>
<dbReference type="AlphaFoldDB" id="A0A1E3QPC7"/>
<dbReference type="GO" id="GO:0008380">
    <property type="term" value="P:RNA splicing"/>
    <property type="evidence" value="ECO:0007669"/>
    <property type="project" value="UniProtKB-KW"/>
</dbReference>
<keyword evidence="7" id="KW-0539">Nucleus</keyword>
<comment type="function">
    <text evidence="1">May play a role in mRNA splicing.</text>
</comment>
<feature type="domain" description="U4/U6.U5 small nuclear ribonucleoprotein 27kDa protein" evidence="9">
    <location>
        <begin position="66"/>
        <end position="119"/>
    </location>
</feature>
<organism evidence="10 11">
    <name type="scientific">Babjeviella inositovora NRRL Y-12698</name>
    <dbReference type="NCBI Taxonomy" id="984486"/>
    <lineage>
        <taxon>Eukaryota</taxon>
        <taxon>Fungi</taxon>
        <taxon>Dikarya</taxon>
        <taxon>Ascomycota</taxon>
        <taxon>Saccharomycotina</taxon>
        <taxon>Pichiomycetes</taxon>
        <taxon>Serinales incertae sedis</taxon>
        <taxon>Babjeviella</taxon>
    </lineage>
</organism>
<dbReference type="GO" id="GO:0006397">
    <property type="term" value="P:mRNA processing"/>
    <property type="evidence" value="ECO:0007669"/>
    <property type="project" value="UniProtKB-KW"/>
</dbReference>
<dbReference type="Pfam" id="PF08648">
    <property type="entry name" value="SNRNP27"/>
    <property type="match status" value="1"/>
</dbReference>
<dbReference type="GeneID" id="30146941"/>
<dbReference type="InterPro" id="IPR013957">
    <property type="entry name" value="SNRNP27"/>
</dbReference>
<dbReference type="GO" id="GO:0071011">
    <property type="term" value="C:precatalytic spliceosome"/>
    <property type="evidence" value="ECO:0007669"/>
    <property type="project" value="TreeGrafter"/>
</dbReference>
<evidence type="ECO:0000256" key="3">
    <source>
        <dbReference type="ARBA" id="ARBA00008218"/>
    </source>
</evidence>
<feature type="compositionally biased region" description="Basic and acidic residues" evidence="8">
    <location>
        <begin position="98"/>
        <end position="112"/>
    </location>
</feature>
<feature type="region of interest" description="Disordered" evidence="8">
    <location>
        <begin position="1"/>
        <end position="133"/>
    </location>
</feature>
<accession>A0A1E3QPC7</accession>
<dbReference type="RefSeq" id="XP_018984881.1">
    <property type="nucleotide sequence ID" value="XM_019129088.1"/>
</dbReference>
<keyword evidence="6" id="KW-0508">mRNA splicing</keyword>
<dbReference type="PANTHER" id="PTHR31077">
    <property type="entry name" value="U4/U6.U5 SMALL NUCLEAR RIBONUCLEOPROTEIN 27 KDA PROTEIN"/>
    <property type="match status" value="1"/>
</dbReference>
<proteinExistence type="inferred from homology"/>
<comment type="subcellular location">
    <subcellularLocation>
        <location evidence="2">Nucleus</location>
    </subcellularLocation>
</comment>